<keyword evidence="2" id="KW-1185">Reference proteome</keyword>
<organism evidence="1 2">
    <name type="scientific">Pontibacter diazotrophicus</name>
    <dbReference type="NCBI Taxonomy" id="1400979"/>
    <lineage>
        <taxon>Bacteria</taxon>
        <taxon>Pseudomonadati</taxon>
        <taxon>Bacteroidota</taxon>
        <taxon>Cytophagia</taxon>
        <taxon>Cytophagales</taxon>
        <taxon>Hymenobacteraceae</taxon>
        <taxon>Pontibacter</taxon>
    </lineage>
</organism>
<dbReference type="EMBL" id="QRGR01000021">
    <property type="protein sequence ID" value="RDV13657.1"/>
    <property type="molecule type" value="Genomic_DNA"/>
</dbReference>
<accession>A0A3D8L8H4</accession>
<sequence>MESTNHRRLQIMELFYNYLYEGADAETLVSELKKIEALAQQRAGGFIGKGIWFRFFKGDTLATIGDIEKDLANPFHPRYAQLQEGMKRAVLKDELQVYCA</sequence>
<dbReference type="OrthoDB" id="853472at2"/>
<gene>
    <name evidence="1" type="ORF">DXT99_17945</name>
</gene>
<dbReference type="AlphaFoldDB" id="A0A3D8L8H4"/>
<protein>
    <submittedName>
        <fullName evidence="1">Uncharacterized protein</fullName>
    </submittedName>
</protein>
<dbReference type="Proteomes" id="UP000256708">
    <property type="component" value="Unassembled WGS sequence"/>
</dbReference>
<dbReference type="RefSeq" id="WP_115566966.1">
    <property type="nucleotide sequence ID" value="NZ_QRGR01000021.1"/>
</dbReference>
<evidence type="ECO:0000313" key="1">
    <source>
        <dbReference type="EMBL" id="RDV13657.1"/>
    </source>
</evidence>
<comment type="caution">
    <text evidence="1">The sequence shown here is derived from an EMBL/GenBank/DDBJ whole genome shotgun (WGS) entry which is preliminary data.</text>
</comment>
<name>A0A3D8L8H4_9BACT</name>
<evidence type="ECO:0000313" key="2">
    <source>
        <dbReference type="Proteomes" id="UP000256708"/>
    </source>
</evidence>
<proteinExistence type="predicted"/>
<reference evidence="2" key="1">
    <citation type="submission" date="2018-08" db="EMBL/GenBank/DDBJ databases">
        <authorList>
            <person name="Liu Z.-W."/>
            <person name="Du Z.-J."/>
        </authorList>
    </citation>
    <scope>NUCLEOTIDE SEQUENCE [LARGE SCALE GENOMIC DNA]</scope>
    <source>
        <strain evidence="2">H4X</strain>
    </source>
</reference>